<evidence type="ECO:0000313" key="3">
    <source>
        <dbReference type="Proteomes" id="UP000318943"/>
    </source>
</evidence>
<name>A0ABY3ETG6_9BURK</name>
<feature type="domain" description="Pvc16 N-terminal" evidence="1">
    <location>
        <begin position="34"/>
        <end position="204"/>
    </location>
</feature>
<organism evidence="2 3">
    <name type="scientific">Cupriavidus campinensis</name>
    <dbReference type="NCBI Taxonomy" id="151783"/>
    <lineage>
        <taxon>Bacteria</taxon>
        <taxon>Pseudomonadati</taxon>
        <taxon>Pseudomonadota</taxon>
        <taxon>Betaproteobacteria</taxon>
        <taxon>Burkholderiales</taxon>
        <taxon>Burkholderiaceae</taxon>
        <taxon>Cupriavidus</taxon>
    </lineage>
</organism>
<protein>
    <submittedName>
        <fullName evidence="2">DUF4255 domain-containing protein</fullName>
    </submittedName>
</protein>
<accession>A0ABY3ETG6</accession>
<dbReference type="Proteomes" id="UP000318943">
    <property type="component" value="Unassembled WGS sequence"/>
</dbReference>
<keyword evidence="3" id="KW-1185">Reference proteome</keyword>
<proteinExistence type="predicted"/>
<dbReference type="EMBL" id="VCIZ01000001">
    <property type="protein sequence ID" value="TSP14242.1"/>
    <property type="molecule type" value="Genomic_DNA"/>
</dbReference>
<evidence type="ECO:0000313" key="2">
    <source>
        <dbReference type="EMBL" id="TSP14242.1"/>
    </source>
</evidence>
<evidence type="ECO:0000259" key="1">
    <source>
        <dbReference type="Pfam" id="PF14065"/>
    </source>
</evidence>
<reference evidence="2 3" key="1">
    <citation type="submission" date="2019-05" db="EMBL/GenBank/DDBJ databases">
        <title>Whole genome sequence analysis of Cupriavidus campinensis S14E4C strain.</title>
        <authorList>
            <person name="Abbaszade G."/>
            <person name="Szabo A."/>
            <person name="Toumi M."/>
            <person name="Toth E."/>
        </authorList>
    </citation>
    <scope>NUCLEOTIDE SEQUENCE [LARGE SCALE GENOMIC DNA]</scope>
    <source>
        <strain evidence="2 3">S14E4C</strain>
    </source>
</reference>
<comment type="caution">
    <text evidence="2">The sequence shown here is derived from an EMBL/GenBank/DDBJ whole genome shotgun (WGS) entry which is preliminary data.</text>
</comment>
<dbReference type="InterPro" id="IPR025351">
    <property type="entry name" value="Pvc16_N"/>
</dbReference>
<sequence>MVGRGGMGHYRRRDGYFRNAAAVIDSALGHLALQLNQMFRGRLVLSEDLVVVSNLQELDGSAVSQAAGKLVLFLAGIERDTAAYRARATPTGEQRSQMAVAEPLFLNLLVMCAATFSGQHYPEALRFLSDAVAFFQANPVLDHQGTPGLDARIERLVVNIENLTTAEMHSLWSIHGGRYLPSVLYRVRLVCLENGAVLRRQPLVGQPEVEARP</sequence>
<gene>
    <name evidence="2" type="ORF">FGG12_00840</name>
</gene>
<dbReference type="Pfam" id="PF14065">
    <property type="entry name" value="Pvc16_N"/>
    <property type="match status" value="1"/>
</dbReference>